<evidence type="ECO:0000313" key="2">
    <source>
        <dbReference type="EMBL" id="KZP27752.1"/>
    </source>
</evidence>
<sequence length="423" mass="46486">MAGPAVASQVPGSAVSKKRKEPVHTKQMNPTWNGLYTADTAFQAETSRHAGAKSTAALAVKREVTVYLFMKDNVEAEIHALQGSDEQDSDIPLWPSLSTTQLLKALGYPEILSIAYYNISEWVWKFIKLSHVFSVTNHETVLIKVQGVTNCHQIDDVITHALPQGTKTSFHLFGDLQVNRKVVKQQLTSHPLLLPGLEKPIKIEPGTDDTNSHQKKRQQVGLGSKQAPIILEHSLSPHGPSSTVNKSTITRTSSYQPSLSAPSSSGASSTDSLPSVSELIEHAQKKPVWPNGQYTINVVLGMEKMQTYTGLSQSERFEKVFGCKYVQQTFSDARQRWCMAPECLCNKLISAGSTPDGLWDVLRQKIKLKRAVKQKHSNSTSDSVISISDDDDDPCPALSASKKRKGRVVKVESDGIDELSLSE</sequence>
<accession>A0A166R023</accession>
<dbReference type="AlphaFoldDB" id="A0A166R023"/>
<dbReference type="OrthoDB" id="2688096at2759"/>
<feature type="region of interest" description="Disordered" evidence="1">
    <location>
        <begin position="1"/>
        <end position="29"/>
    </location>
</feature>
<organism evidence="2 3">
    <name type="scientific">Athelia psychrophila</name>
    <dbReference type="NCBI Taxonomy" id="1759441"/>
    <lineage>
        <taxon>Eukaryota</taxon>
        <taxon>Fungi</taxon>
        <taxon>Dikarya</taxon>
        <taxon>Basidiomycota</taxon>
        <taxon>Agaricomycotina</taxon>
        <taxon>Agaricomycetes</taxon>
        <taxon>Agaricomycetidae</taxon>
        <taxon>Atheliales</taxon>
        <taxon>Atheliaceae</taxon>
        <taxon>Athelia</taxon>
    </lineage>
</organism>
<feature type="compositionally biased region" description="Polar residues" evidence="1">
    <location>
        <begin position="239"/>
        <end position="251"/>
    </location>
</feature>
<feature type="region of interest" description="Disordered" evidence="1">
    <location>
        <begin position="198"/>
        <end position="275"/>
    </location>
</feature>
<protein>
    <submittedName>
        <fullName evidence="2">Uncharacterized protein</fullName>
    </submittedName>
</protein>
<name>A0A166R023_9AGAM</name>
<reference evidence="2 3" key="1">
    <citation type="journal article" date="2016" name="Mol. Biol. Evol.">
        <title>Comparative Genomics of Early-Diverging Mushroom-Forming Fungi Provides Insights into the Origins of Lignocellulose Decay Capabilities.</title>
        <authorList>
            <person name="Nagy L.G."/>
            <person name="Riley R."/>
            <person name="Tritt A."/>
            <person name="Adam C."/>
            <person name="Daum C."/>
            <person name="Floudas D."/>
            <person name="Sun H."/>
            <person name="Yadav J.S."/>
            <person name="Pangilinan J."/>
            <person name="Larsson K.H."/>
            <person name="Matsuura K."/>
            <person name="Barry K."/>
            <person name="Labutti K."/>
            <person name="Kuo R."/>
            <person name="Ohm R.A."/>
            <person name="Bhattacharya S.S."/>
            <person name="Shirouzu T."/>
            <person name="Yoshinaga Y."/>
            <person name="Martin F.M."/>
            <person name="Grigoriev I.V."/>
            <person name="Hibbett D.S."/>
        </authorList>
    </citation>
    <scope>NUCLEOTIDE SEQUENCE [LARGE SCALE GENOMIC DNA]</scope>
    <source>
        <strain evidence="2 3">CBS 109695</strain>
    </source>
</reference>
<proteinExistence type="predicted"/>
<feature type="region of interest" description="Disordered" evidence="1">
    <location>
        <begin position="378"/>
        <end position="406"/>
    </location>
</feature>
<dbReference type="STRING" id="436010.A0A166R023"/>
<keyword evidence="3" id="KW-1185">Reference proteome</keyword>
<dbReference type="EMBL" id="KV417507">
    <property type="protein sequence ID" value="KZP27752.1"/>
    <property type="molecule type" value="Genomic_DNA"/>
</dbReference>
<evidence type="ECO:0000313" key="3">
    <source>
        <dbReference type="Proteomes" id="UP000076532"/>
    </source>
</evidence>
<dbReference type="Proteomes" id="UP000076532">
    <property type="component" value="Unassembled WGS sequence"/>
</dbReference>
<feature type="compositionally biased region" description="Low complexity" evidence="1">
    <location>
        <begin position="378"/>
        <end position="387"/>
    </location>
</feature>
<feature type="compositionally biased region" description="Low complexity" evidence="1">
    <location>
        <begin position="252"/>
        <end position="275"/>
    </location>
</feature>
<gene>
    <name evidence="2" type="ORF">FIBSPDRAFT_948328</name>
</gene>
<evidence type="ECO:0000256" key="1">
    <source>
        <dbReference type="SAM" id="MobiDB-lite"/>
    </source>
</evidence>